<proteinExistence type="predicted"/>
<dbReference type="Gene3D" id="2.30.110.10">
    <property type="entry name" value="Electron Transport, Fmn-binding Protein, Chain A"/>
    <property type="match status" value="1"/>
</dbReference>
<reference evidence="1 2" key="1">
    <citation type="submission" date="2020-05" db="EMBL/GenBank/DDBJ databases">
        <title>Compete genome of Limnobacter sp. SAORIC-580.</title>
        <authorList>
            <person name="Song J."/>
            <person name="Cho J.-C."/>
        </authorList>
    </citation>
    <scope>NUCLEOTIDE SEQUENCE [LARGE SCALE GENOMIC DNA]</scope>
    <source>
        <strain evidence="1 2">SAORIC-580</strain>
    </source>
</reference>
<keyword evidence="2" id="KW-1185">Reference proteome</keyword>
<gene>
    <name evidence="1" type="ORF">HKT17_03475</name>
</gene>
<dbReference type="EMBL" id="CP053084">
    <property type="protein sequence ID" value="QJR28837.1"/>
    <property type="molecule type" value="Genomic_DNA"/>
</dbReference>
<dbReference type="RefSeq" id="WP_171097872.1">
    <property type="nucleotide sequence ID" value="NZ_CP053084.1"/>
</dbReference>
<dbReference type="PANTHER" id="PTHR35802">
    <property type="entry name" value="PROTEASE SYNTHASE AND SPORULATION PROTEIN PAI 2"/>
    <property type="match status" value="1"/>
</dbReference>
<accession>A0ABX6N633</accession>
<protein>
    <submittedName>
        <fullName evidence="1">FMN-binding negative transcriptional regulator</fullName>
    </submittedName>
</protein>
<dbReference type="InterPro" id="IPR012349">
    <property type="entry name" value="Split_barrel_FMN-bd"/>
</dbReference>
<dbReference type="PIRSF" id="PIRSF010372">
    <property type="entry name" value="PaiB"/>
    <property type="match status" value="1"/>
</dbReference>
<dbReference type="InterPro" id="IPR007396">
    <property type="entry name" value="TR_PAI2-type"/>
</dbReference>
<evidence type="ECO:0000313" key="1">
    <source>
        <dbReference type="EMBL" id="QJR28837.1"/>
    </source>
</evidence>
<dbReference type="Proteomes" id="UP000501130">
    <property type="component" value="Chromosome"/>
</dbReference>
<evidence type="ECO:0000313" key="2">
    <source>
        <dbReference type="Proteomes" id="UP000501130"/>
    </source>
</evidence>
<name>A0ABX6N633_9BURK</name>
<dbReference type="SUPFAM" id="SSF50475">
    <property type="entry name" value="FMN-binding split barrel"/>
    <property type="match status" value="1"/>
</dbReference>
<dbReference type="PANTHER" id="PTHR35802:SF1">
    <property type="entry name" value="PROTEASE SYNTHASE AND SPORULATION PROTEIN PAI 2"/>
    <property type="match status" value="1"/>
</dbReference>
<sequence>MYLPKQFEETSIPVLLSLIKAHPLATVITLSTSGLNANHIPMVVAENADATIVLRGHVARANPMLADLAVSAQTLLVFQGAEHYITPSWYATKKETEKVVPTWNYAVVHVKGQMRVVDDAEWLHQQLEDLTAQQESSRNTPWSVNDAPAEFLNQIKQAIVGFEVQIESMVGKWKVSQNQPSKNRVTVVQGLEEDGTEKALYMRDLVKKHL</sequence>
<dbReference type="Pfam" id="PF04299">
    <property type="entry name" value="FMN_bind_2"/>
    <property type="match status" value="1"/>
</dbReference>
<organism evidence="1 2">
    <name type="scientific">Limnobacter profundi</name>
    <dbReference type="NCBI Taxonomy" id="2732163"/>
    <lineage>
        <taxon>Bacteria</taxon>
        <taxon>Pseudomonadati</taxon>
        <taxon>Pseudomonadota</taxon>
        <taxon>Betaproteobacteria</taxon>
        <taxon>Burkholderiales</taxon>
        <taxon>Burkholderiaceae</taxon>
        <taxon>Limnobacter</taxon>
    </lineage>
</organism>